<dbReference type="NCBIfam" id="TIGR01966">
    <property type="entry name" value="RNasePH"/>
    <property type="match status" value="1"/>
</dbReference>
<evidence type="ECO:0000256" key="18">
    <source>
        <dbReference type="HAMAP-Rule" id="MF_01405"/>
    </source>
</evidence>
<dbReference type="InterPro" id="IPR001247">
    <property type="entry name" value="ExoRNase_PH_dom1"/>
</dbReference>
<dbReference type="EMBL" id="FWWR01000009">
    <property type="protein sequence ID" value="SMB84350.1"/>
    <property type="molecule type" value="Genomic_DNA"/>
</dbReference>
<feature type="binding site" evidence="17">
    <location>
        <position position="85"/>
    </location>
    <ligand>
        <name>phosphate</name>
        <dbReference type="ChEBI" id="CHEBI:43474"/>
        <note>substrate</note>
    </ligand>
</feature>
<feature type="binding site" evidence="18">
    <location>
        <begin position="418"/>
        <end position="419"/>
    </location>
    <ligand>
        <name>substrate</name>
    </ligand>
</feature>
<evidence type="ECO:0000256" key="16">
    <source>
        <dbReference type="ARBA" id="ARBA00052017"/>
    </source>
</evidence>
<dbReference type="InterPro" id="IPR002637">
    <property type="entry name" value="RdgB/HAM1"/>
</dbReference>
<accession>A0A1W1UTI3</accession>
<evidence type="ECO:0000256" key="7">
    <source>
        <dbReference type="ARBA" id="ARBA00022694"/>
    </source>
</evidence>
<feature type="binding site" evidence="18">
    <location>
        <position position="279"/>
    </location>
    <ligand>
        <name>Mg(2+)</name>
        <dbReference type="ChEBI" id="CHEBI:18420"/>
    </ligand>
</feature>
<dbReference type="HAMAP" id="MF_01405">
    <property type="entry name" value="Non_canon_purine_NTPase"/>
    <property type="match status" value="1"/>
</dbReference>
<dbReference type="GO" id="GO:0036222">
    <property type="term" value="F:XTP diphosphatase activity"/>
    <property type="evidence" value="ECO:0007669"/>
    <property type="project" value="UniProtKB-UniRule"/>
</dbReference>
<gene>
    <name evidence="17" type="primary">rph</name>
    <name evidence="22" type="ORF">SAMN00017477_0663</name>
</gene>
<dbReference type="NCBIfam" id="TIGR00042">
    <property type="entry name" value="RdgB/HAM1 family non-canonical purine NTP pyrophosphatase"/>
    <property type="match status" value="1"/>
</dbReference>
<evidence type="ECO:0000313" key="23">
    <source>
        <dbReference type="Proteomes" id="UP000192368"/>
    </source>
</evidence>
<dbReference type="GO" id="GO:0000166">
    <property type="term" value="F:nucleotide binding"/>
    <property type="evidence" value="ECO:0007669"/>
    <property type="project" value="UniProtKB-KW"/>
</dbReference>
<dbReference type="InterPro" id="IPR002381">
    <property type="entry name" value="RNase_PH_bac-type"/>
</dbReference>
<comment type="similarity">
    <text evidence="1 17">Belongs to the RNase PH family.</text>
</comment>
<dbReference type="InterPro" id="IPR036345">
    <property type="entry name" value="ExoRNase_PH_dom2_sf"/>
</dbReference>
<dbReference type="GO" id="GO:0036220">
    <property type="term" value="F:ITP diphosphatase activity"/>
    <property type="evidence" value="ECO:0007669"/>
    <property type="project" value="UniProtKB-UniRule"/>
</dbReference>
<feature type="binding site" evidence="18">
    <location>
        <position position="309"/>
    </location>
    <ligand>
        <name>substrate</name>
    </ligand>
</feature>
<feature type="active site" description="Proton acceptor" evidence="18">
    <location>
        <position position="308"/>
    </location>
</feature>
<evidence type="ECO:0000256" key="2">
    <source>
        <dbReference type="ARBA" id="ARBA00008023"/>
    </source>
</evidence>
<evidence type="ECO:0000313" key="22">
    <source>
        <dbReference type="EMBL" id="SMB84350.1"/>
    </source>
</evidence>
<dbReference type="GO" id="GO:0046872">
    <property type="term" value="F:metal ion binding"/>
    <property type="evidence" value="ECO:0007669"/>
    <property type="project" value="UniProtKB-KW"/>
</dbReference>
<dbReference type="InterPro" id="IPR027408">
    <property type="entry name" value="PNPase/RNase_PH_dom_sf"/>
</dbReference>
<evidence type="ECO:0000256" key="3">
    <source>
        <dbReference type="ARBA" id="ARBA00011738"/>
    </source>
</evidence>
<keyword evidence="9 18" id="KW-0479">Metal-binding</keyword>
<proteinExistence type="inferred from homology"/>
<dbReference type="EC" id="2.7.7.56" evidence="17"/>
<dbReference type="EC" id="3.6.1.66" evidence="18"/>
<dbReference type="CDD" id="cd00515">
    <property type="entry name" value="HAM1"/>
    <property type="match status" value="1"/>
</dbReference>
<dbReference type="SUPFAM" id="SSF55666">
    <property type="entry name" value="Ribonuclease PH domain 2-like"/>
    <property type="match status" value="1"/>
</dbReference>
<feature type="domain" description="Exoribonuclease phosphorolytic" evidence="20">
    <location>
        <begin position="9"/>
        <end position="139"/>
    </location>
</feature>
<dbReference type="HAMAP" id="MF_00564">
    <property type="entry name" value="RNase_PH"/>
    <property type="match status" value="1"/>
</dbReference>
<dbReference type="InterPro" id="IPR029001">
    <property type="entry name" value="ITPase-like_fam"/>
</dbReference>
<evidence type="ECO:0000256" key="13">
    <source>
        <dbReference type="ARBA" id="ARBA00022884"/>
    </source>
</evidence>
<dbReference type="GO" id="GO:0009022">
    <property type="term" value="F:tRNA nucleotidyltransferase activity"/>
    <property type="evidence" value="ECO:0007669"/>
    <property type="project" value="UniProtKB-UniRule"/>
</dbReference>
<dbReference type="PANTHER" id="PTHR11953:SF0">
    <property type="entry name" value="EXOSOME COMPLEX COMPONENT RRP41"/>
    <property type="match status" value="1"/>
</dbReference>
<dbReference type="RefSeq" id="WP_084230319.1">
    <property type="nucleotide sequence ID" value="NZ_FWWR01000009.1"/>
</dbReference>
<dbReference type="AlphaFoldDB" id="A0A1W1UTI3"/>
<keyword evidence="8 17" id="KW-0548">Nucleotidyltransferase</keyword>
<dbReference type="FunFam" id="3.90.950.10:FF:000001">
    <property type="entry name" value="dITP/XTP pyrophosphatase"/>
    <property type="match status" value="1"/>
</dbReference>
<comment type="cofactor">
    <cofactor evidence="18">
        <name>Mg(2+)</name>
        <dbReference type="ChEBI" id="CHEBI:18420"/>
    </cofactor>
    <text evidence="18">Binds 1 Mg(2+) ion per subunit.</text>
</comment>
<evidence type="ECO:0000256" key="11">
    <source>
        <dbReference type="ARBA" id="ARBA00022801"/>
    </source>
</evidence>
<name>A0A1W1UTI3_PEPAS</name>
<evidence type="ECO:0000256" key="6">
    <source>
        <dbReference type="ARBA" id="ARBA00022679"/>
    </source>
</evidence>
<keyword evidence="11 18" id="KW-0378">Hydrolase</keyword>
<dbReference type="STRING" id="573058.SAMN00017477_0663"/>
<feature type="domain" description="Exoribonuclease phosphorolytic" evidence="21">
    <location>
        <begin position="158"/>
        <end position="222"/>
    </location>
</feature>
<dbReference type="OrthoDB" id="9807456at2"/>
<evidence type="ECO:0000256" key="12">
    <source>
        <dbReference type="ARBA" id="ARBA00022842"/>
    </source>
</evidence>
<organism evidence="22 23">
    <name type="scientific">Peptoniphilus asaccharolyticus DSM 20463</name>
    <dbReference type="NCBI Taxonomy" id="573058"/>
    <lineage>
        <taxon>Bacteria</taxon>
        <taxon>Bacillati</taxon>
        <taxon>Bacillota</taxon>
        <taxon>Tissierellia</taxon>
        <taxon>Tissierellales</taxon>
        <taxon>Peptoniphilaceae</taxon>
        <taxon>Peptoniphilus</taxon>
    </lineage>
</organism>
<dbReference type="GO" id="GO:0000049">
    <property type="term" value="F:tRNA binding"/>
    <property type="evidence" value="ECO:0007669"/>
    <property type="project" value="UniProtKB-UniRule"/>
</dbReference>
<evidence type="ECO:0000256" key="14">
    <source>
        <dbReference type="ARBA" id="ARBA00023080"/>
    </source>
</evidence>
<feature type="binding site" evidence="17">
    <location>
        <begin position="123"/>
        <end position="125"/>
    </location>
    <ligand>
        <name>phosphate</name>
        <dbReference type="ChEBI" id="CHEBI:43474"/>
        <note>substrate</note>
    </ligand>
</feature>
<evidence type="ECO:0000256" key="17">
    <source>
        <dbReference type="HAMAP-Rule" id="MF_00564"/>
    </source>
</evidence>
<feature type="binding site" evidence="18">
    <location>
        <begin position="245"/>
        <end position="250"/>
    </location>
    <ligand>
        <name>substrate</name>
    </ligand>
</feature>
<evidence type="ECO:0000256" key="4">
    <source>
        <dbReference type="ARBA" id="ARBA00022552"/>
    </source>
</evidence>
<dbReference type="InterPro" id="IPR050080">
    <property type="entry name" value="RNase_PH"/>
</dbReference>
<dbReference type="PANTHER" id="PTHR11953">
    <property type="entry name" value="EXOSOME COMPLEX COMPONENT"/>
    <property type="match status" value="1"/>
</dbReference>
<dbReference type="Pfam" id="PF03725">
    <property type="entry name" value="RNase_PH_C"/>
    <property type="match status" value="1"/>
</dbReference>
<evidence type="ECO:0000256" key="5">
    <source>
        <dbReference type="ARBA" id="ARBA00022555"/>
    </source>
</evidence>
<dbReference type="Gene3D" id="3.30.230.70">
    <property type="entry name" value="GHMP Kinase, N-terminal domain"/>
    <property type="match status" value="1"/>
</dbReference>
<feature type="binding site" evidence="18">
    <location>
        <begin position="390"/>
        <end position="393"/>
    </location>
    <ligand>
        <name>substrate</name>
    </ligand>
</feature>
<dbReference type="SUPFAM" id="SSF54211">
    <property type="entry name" value="Ribosomal protein S5 domain 2-like"/>
    <property type="match status" value="1"/>
</dbReference>
<dbReference type="InterPro" id="IPR015847">
    <property type="entry name" value="ExoRNase_PH_dom2"/>
</dbReference>
<keyword evidence="13" id="KW-0694">RNA-binding</keyword>
<comment type="catalytic activity">
    <reaction evidence="17">
        <text>tRNA(n+1) + phosphate = tRNA(n) + a ribonucleoside 5'-diphosphate</text>
        <dbReference type="Rhea" id="RHEA:10628"/>
        <dbReference type="Rhea" id="RHEA-COMP:17343"/>
        <dbReference type="Rhea" id="RHEA-COMP:17344"/>
        <dbReference type="ChEBI" id="CHEBI:43474"/>
        <dbReference type="ChEBI" id="CHEBI:57930"/>
        <dbReference type="ChEBI" id="CHEBI:173114"/>
        <dbReference type="EC" id="2.7.7.56"/>
    </reaction>
</comment>
<dbReference type="GO" id="GO:0008033">
    <property type="term" value="P:tRNA processing"/>
    <property type="evidence" value="ECO:0007669"/>
    <property type="project" value="UniProtKB-UniRule"/>
</dbReference>
<evidence type="ECO:0000256" key="15">
    <source>
        <dbReference type="ARBA" id="ARBA00051875"/>
    </source>
</evidence>
<feature type="binding site" evidence="18">
    <location>
        <position position="308"/>
    </location>
    <ligand>
        <name>Mg(2+)</name>
        <dbReference type="ChEBI" id="CHEBI:18420"/>
    </ligand>
</feature>
<evidence type="ECO:0000256" key="1">
    <source>
        <dbReference type="ARBA" id="ARBA00006678"/>
    </source>
</evidence>
<dbReference type="Pfam" id="PF01138">
    <property type="entry name" value="RNase_PH"/>
    <property type="match status" value="1"/>
</dbReference>
<dbReference type="SUPFAM" id="SSF52972">
    <property type="entry name" value="ITPase-like"/>
    <property type="match status" value="1"/>
</dbReference>
<keyword evidence="4 17" id="KW-0698">rRNA processing</keyword>
<comment type="function">
    <text evidence="17">Phosphorolytic 3'-5' exoribonuclease that plays an important role in tRNA 3'-end maturation. Removes nucleotide residues following the 3'-CCA terminus of tRNAs; can also add nucleotides to the ends of RNA molecules by using nucleoside diphosphates as substrates, but this may not be physiologically important. Probably plays a role in initiation of 16S rRNA degradation (leading to ribosome degradation) during starvation.</text>
</comment>
<evidence type="ECO:0000256" key="9">
    <source>
        <dbReference type="ARBA" id="ARBA00022723"/>
    </source>
</evidence>
<comment type="similarity">
    <text evidence="2 18 19">Belongs to the HAM1 NTPase family.</text>
</comment>
<dbReference type="GO" id="GO:0017111">
    <property type="term" value="F:ribonucleoside triphosphate phosphatase activity"/>
    <property type="evidence" value="ECO:0007669"/>
    <property type="project" value="InterPro"/>
</dbReference>
<feature type="binding site" evidence="18">
    <location>
        <position position="413"/>
    </location>
    <ligand>
        <name>substrate</name>
    </ligand>
</feature>
<keyword evidence="23" id="KW-1185">Reference proteome</keyword>
<keyword evidence="14 18" id="KW-0546">Nucleotide metabolism</keyword>
<comment type="subunit">
    <text evidence="3 18">Homodimer.</text>
</comment>
<dbReference type="GO" id="GO:0016075">
    <property type="term" value="P:rRNA catabolic process"/>
    <property type="evidence" value="ECO:0007669"/>
    <property type="project" value="UniProtKB-UniRule"/>
</dbReference>
<evidence type="ECO:0000256" key="10">
    <source>
        <dbReference type="ARBA" id="ARBA00022741"/>
    </source>
</evidence>
<dbReference type="InterPro" id="IPR020922">
    <property type="entry name" value="dITP/XTP_pyrophosphatase"/>
</dbReference>
<sequence>MRKDRNNNEMRNIKIQKNYLNHPDGSVLIECGNTKIICTAMIEDKVPFFLKGKNTGWLSSEYSMLPGSTDTRKVRDSSRGKIDGRSQEIQRLIGRSLRQAIDLSKIGERTIWIDCDVISADGGTRTTSINGAYVALRLAVDKYIEKGIFKEDPIISKIAALSVGVVNGESLVDLCYKEDSKADVDLNLVINDKFEFVEIQGTAEGSPFSFSKLNELLDLSKESFNKIFEIQEKASKKNKKIVLSTDNEHKVEEIKKILDGLDVEILTKSDILSGDLEVEENSNTLEGNAHIKAVELKKYTKHCVIADDTGLFVDELNGEPGVRSARYNDKFDHDDKENRKLLLKNLEKSNSRKAQFKTVIAYIGENDEELFFEGICKGEITKTEKGEAGFGYDSIFMPKGYDKTFAELGAEEKNKISHRANALKKFRKFIEEELSK</sequence>
<keyword evidence="10 18" id="KW-0547">Nucleotide-binding</keyword>
<keyword evidence="12 18" id="KW-0460">Magnesium</keyword>
<dbReference type="CDD" id="cd11362">
    <property type="entry name" value="RNase_PH_bact"/>
    <property type="match status" value="1"/>
</dbReference>
<dbReference type="GO" id="GO:0009146">
    <property type="term" value="P:purine nucleoside triphosphate catabolic process"/>
    <property type="evidence" value="ECO:0007669"/>
    <property type="project" value="UniProtKB-UniRule"/>
</dbReference>
<keyword evidence="7 17" id="KW-0819">tRNA processing</keyword>
<comment type="catalytic activity">
    <reaction evidence="18">
        <text>ITP + H2O = IMP + diphosphate + H(+)</text>
        <dbReference type="Rhea" id="RHEA:29399"/>
        <dbReference type="ChEBI" id="CHEBI:15377"/>
        <dbReference type="ChEBI" id="CHEBI:15378"/>
        <dbReference type="ChEBI" id="CHEBI:33019"/>
        <dbReference type="ChEBI" id="CHEBI:58053"/>
        <dbReference type="ChEBI" id="CHEBI:61402"/>
        <dbReference type="EC" id="3.6.1.66"/>
    </reaction>
</comment>
<dbReference type="GO" id="GO:0031125">
    <property type="term" value="P:rRNA 3'-end processing"/>
    <property type="evidence" value="ECO:0007669"/>
    <property type="project" value="UniProtKB-ARBA"/>
</dbReference>
<evidence type="ECO:0000256" key="19">
    <source>
        <dbReference type="RuleBase" id="RU003781"/>
    </source>
</evidence>
<dbReference type="FunFam" id="3.30.230.70:FF:000003">
    <property type="entry name" value="Ribonuclease PH"/>
    <property type="match status" value="1"/>
</dbReference>
<keyword evidence="6 17" id="KW-0808">Transferase</keyword>
<dbReference type="GO" id="GO:0035870">
    <property type="term" value="F:dITP diphosphatase activity"/>
    <property type="evidence" value="ECO:0007669"/>
    <property type="project" value="UniProtKB-UniRule"/>
</dbReference>
<evidence type="ECO:0000256" key="8">
    <source>
        <dbReference type="ARBA" id="ARBA00022695"/>
    </source>
</evidence>
<evidence type="ECO:0000259" key="20">
    <source>
        <dbReference type="Pfam" id="PF01138"/>
    </source>
</evidence>
<dbReference type="GO" id="GO:0009117">
    <property type="term" value="P:nucleotide metabolic process"/>
    <property type="evidence" value="ECO:0007669"/>
    <property type="project" value="UniProtKB-KW"/>
</dbReference>
<comment type="catalytic activity">
    <reaction evidence="15 18">
        <text>dITP + H2O = dIMP + diphosphate + H(+)</text>
        <dbReference type="Rhea" id="RHEA:28342"/>
        <dbReference type="ChEBI" id="CHEBI:15377"/>
        <dbReference type="ChEBI" id="CHEBI:15378"/>
        <dbReference type="ChEBI" id="CHEBI:33019"/>
        <dbReference type="ChEBI" id="CHEBI:61194"/>
        <dbReference type="ChEBI" id="CHEBI:61382"/>
        <dbReference type="EC" id="3.6.1.66"/>
    </reaction>
</comment>
<dbReference type="Pfam" id="PF01725">
    <property type="entry name" value="Ham1p_like"/>
    <property type="match status" value="1"/>
</dbReference>
<dbReference type="InterPro" id="IPR020568">
    <property type="entry name" value="Ribosomal_Su5_D2-typ_SF"/>
</dbReference>
<evidence type="ECO:0000259" key="21">
    <source>
        <dbReference type="Pfam" id="PF03725"/>
    </source>
</evidence>
<keyword evidence="5 17" id="KW-0820">tRNA-binding</keyword>
<dbReference type="Gene3D" id="3.90.950.10">
    <property type="match status" value="1"/>
</dbReference>
<comment type="catalytic activity">
    <reaction evidence="16 18">
        <text>XTP + H2O = XMP + diphosphate + H(+)</text>
        <dbReference type="Rhea" id="RHEA:28610"/>
        <dbReference type="ChEBI" id="CHEBI:15377"/>
        <dbReference type="ChEBI" id="CHEBI:15378"/>
        <dbReference type="ChEBI" id="CHEBI:33019"/>
        <dbReference type="ChEBI" id="CHEBI:57464"/>
        <dbReference type="ChEBI" id="CHEBI:61314"/>
        <dbReference type="EC" id="3.6.1.66"/>
    </reaction>
</comment>
<comment type="subunit">
    <text evidence="17">Homohexameric ring arranged as a trimer of dimers.</text>
</comment>
<comment type="function">
    <text evidence="18">Pyrophosphatase that catalyzes the hydrolysis of nucleoside triphosphates to their monophosphate derivatives, with a high preference for the non-canonical purine nucleotides XTP (xanthosine triphosphate), dITP (deoxyinosine triphosphate) and ITP. Seems to function as a house-cleaning enzyme that removes non-canonical purine nucleotides from the nucleotide pool, thus preventing their incorporation into DNA/RNA and avoiding chromosomal lesions.</text>
</comment>
<reference evidence="23" key="1">
    <citation type="submission" date="2017-04" db="EMBL/GenBank/DDBJ databases">
        <authorList>
            <person name="Varghese N."/>
            <person name="Submissions S."/>
        </authorList>
    </citation>
    <scope>NUCLEOTIDE SEQUENCE [LARGE SCALE GENOMIC DNA]</scope>
    <source>
        <strain evidence="23">DSM 20463</strain>
    </source>
</reference>
<protein>
    <recommendedName>
        <fullName evidence="17 18">Multifunctional fusion protein</fullName>
    </recommendedName>
    <domain>
        <recommendedName>
            <fullName evidence="18">dITP/XTP pyrophosphatase</fullName>
            <ecNumber evidence="18">3.6.1.66</ecNumber>
        </recommendedName>
        <alternativeName>
            <fullName evidence="18">Non-canonical purine NTP pyrophosphatase</fullName>
        </alternativeName>
        <alternativeName>
            <fullName evidence="18">Non-standard purine NTP pyrophosphatase</fullName>
        </alternativeName>
        <alternativeName>
            <fullName evidence="18">Nucleoside-triphosphate diphosphatase</fullName>
        </alternativeName>
        <alternativeName>
            <fullName evidence="18">Nucleoside-triphosphate pyrophosphatase</fullName>
            <shortName evidence="18">NTPase</shortName>
        </alternativeName>
    </domain>
    <domain>
        <recommendedName>
            <fullName evidence="17">Ribonuclease PH</fullName>
            <shortName evidence="17">RNase PH</shortName>
            <ecNumber evidence="17">2.7.7.56</ecNumber>
        </recommendedName>
        <alternativeName>
            <fullName evidence="17">tRNA nucleotidyltransferase</fullName>
        </alternativeName>
    </domain>
</protein>
<dbReference type="GO" id="GO:0000175">
    <property type="term" value="F:3'-5'-RNA exonuclease activity"/>
    <property type="evidence" value="ECO:0007669"/>
    <property type="project" value="UniProtKB-UniRule"/>
</dbReference>
<dbReference type="Proteomes" id="UP000192368">
    <property type="component" value="Unassembled WGS sequence"/>
</dbReference>